<evidence type="ECO:0000259" key="6">
    <source>
        <dbReference type="Pfam" id="PF00394"/>
    </source>
</evidence>
<dbReference type="FunFam" id="2.60.40.420:FF:000021">
    <property type="entry name" value="Extracellular dihydrogeodin oxidase/laccase"/>
    <property type="match status" value="1"/>
</dbReference>
<dbReference type="InterPro" id="IPR002355">
    <property type="entry name" value="Cu_oxidase_Cu_BS"/>
</dbReference>
<dbReference type="SUPFAM" id="SSF49503">
    <property type="entry name" value="Cupredoxins"/>
    <property type="match status" value="3"/>
</dbReference>
<evidence type="ECO:0000256" key="5">
    <source>
        <dbReference type="SAM" id="SignalP"/>
    </source>
</evidence>
<dbReference type="EMBL" id="CAOQHR010000005">
    <property type="protein sequence ID" value="CAI6334433.1"/>
    <property type="molecule type" value="Genomic_DNA"/>
</dbReference>
<dbReference type="Gene3D" id="2.60.40.420">
    <property type="entry name" value="Cupredoxins - blue copper proteins"/>
    <property type="match status" value="3"/>
</dbReference>
<dbReference type="InterPro" id="IPR001117">
    <property type="entry name" value="Cu-oxidase_2nd"/>
</dbReference>
<evidence type="ECO:0000259" key="7">
    <source>
        <dbReference type="Pfam" id="PF07731"/>
    </source>
</evidence>
<dbReference type="CDD" id="cd13880">
    <property type="entry name" value="CuRO_2_MaLCC_like"/>
    <property type="match status" value="1"/>
</dbReference>
<proteinExistence type="inferred from homology"/>
<dbReference type="PROSITE" id="PS00079">
    <property type="entry name" value="MULTICOPPER_OXIDASE1"/>
    <property type="match status" value="1"/>
</dbReference>
<dbReference type="Proteomes" id="UP001152607">
    <property type="component" value="Unassembled WGS sequence"/>
</dbReference>
<dbReference type="GO" id="GO:0016491">
    <property type="term" value="F:oxidoreductase activity"/>
    <property type="evidence" value="ECO:0007669"/>
    <property type="project" value="UniProtKB-KW"/>
</dbReference>
<keyword evidence="4" id="KW-0186">Copper</keyword>
<dbReference type="InterPro" id="IPR008972">
    <property type="entry name" value="Cupredoxin"/>
</dbReference>
<feature type="signal peptide" evidence="5">
    <location>
        <begin position="1"/>
        <end position="27"/>
    </location>
</feature>
<dbReference type="PANTHER" id="PTHR11709">
    <property type="entry name" value="MULTI-COPPER OXIDASE"/>
    <property type="match status" value="1"/>
</dbReference>
<dbReference type="AlphaFoldDB" id="A0A9W4UDK3"/>
<evidence type="ECO:0000256" key="1">
    <source>
        <dbReference type="ARBA" id="ARBA00010609"/>
    </source>
</evidence>
<dbReference type="CDD" id="cd13901">
    <property type="entry name" value="CuRO_3_MaLCC_like"/>
    <property type="match status" value="1"/>
</dbReference>
<name>A0A9W4UDK3_9PLEO</name>
<protein>
    <recommendedName>
        <fullName evidence="11">Laccase</fullName>
    </recommendedName>
</protein>
<evidence type="ECO:0000313" key="10">
    <source>
        <dbReference type="Proteomes" id="UP001152607"/>
    </source>
</evidence>
<sequence>MFSKMGLLNQASLLVLAHSALYSLVSGVSLPQRGLQTRQASPGFTCHLPDGFEWCNTEDNRACWMRNNATGQVFDINTDYEDFAPEGIERPYWLEITEGDISPDGMERKAAQLINGTYPGPTLEACWGDTIVVHVTNRLFSNGSTIHWHGMRMLNENKMDGVNGVTQCPIAENETFEYRFKLRQYGHTWYHSHYSSQYTDGVAAPLLIHGPHTSEWNVEWSPIIIADWYHDTSYKLLPTALARPIQIDSILVNGTGRYNINNTGNYYERSFEPGAKHLIRLINGGTDFHFHFSIDNHVLKVVSADLVPIEPFWTNSLSVGIGQRYSVIVEANQTVAENGAYWMRAEYTNQFGCNALSHDAFPVNDPDSQRVGIIRYGSSSTGLPTTSRWTDPIGCTDPEYDPHVKWNVTQPQNNLVTNTYFAGLGEVAHGFLRWEVADKPLWLNFSEPTLKNLDNTTWNPEYDIQPADYANTEGFAYLIINSRGTAVNGTHPIHLHGHDFAILSSGADYIDPENPPQFNLDNPRRRDVAMLPDGGHLVIAFKTDNPGAWLLHCHIAWHAASGLALQILENQDKIVDAIGSLDAMNQGCQKWDDWLIAHPDRFNYGMQEDSGI</sequence>
<evidence type="ECO:0000313" key="9">
    <source>
        <dbReference type="EMBL" id="CAI6334433.1"/>
    </source>
</evidence>
<dbReference type="CDD" id="cd13854">
    <property type="entry name" value="CuRO_1_MaLCC_like"/>
    <property type="match status" value="1"/>
</dbReference>
<dbReference type="InterPro" id="IPR011707">
    <property type="entry name" value="Cu-oxidase-like_N"/>
</dbReference>
<comment type="caution">
    <text evidence="9">The sequence shown here is derived from an EMBL/GenBank/DDBJ whole genome shotgun (WGS) entry which is preliminary data.</text>
</comment>
<keyword evidence="10" id="KW-1185">Reference proteome</keyword>
<dbReference type="InterPro" id="IPR033138">
    <property type="entry name" value="Cu_oxidase_CS"/>
</dbReference>
<evidence type="ECO:0000256" key="4">
    <source>
        <dbReference type="ARBA" id="ARBA00023008"/>
    </source>
</evidence>
<evidence type="ECO:0000259" key="8">
    <source>
        <dbReference type="Pfam" id="PF07732"/>
    </source>
</evidence>
<keyword evidence="5" id="KW-0732">Signal</keyword>
<dbReference type="PANTHER" id="PTHR11709:SF71">
    <property type="entry name" value="OXIDOREDUCTASE TPCJ"/>
    <property type="match status" value="1"/>
</dbReference>
<feature type="domain" description="Plastocyanin-like" evidence="8">
    <location>
        <begin position="96"/>
        <end position="211"/>
    </location>
</feature>
<evidence type="ECO:0008006" key="11">
    <source>
        <dbReference type="Google" id="ProtNLM"/>
    </source>
</evidence>
<feature type="chain" id="PRO_5040757399" description="Laccase" evidence="5">
    <location>
        <begin position="28"/>
        <end position="612"/>
    </location>
</feature>
<dbReference type="OrthoDB" id="2121828at2759"/>
<comment type="similarity">
    <text evidence="1">Belongs to the multicopper oxidase family.</text>
</comment>
<dbReference type="FunFam" id="2.60.40.420:FF:000045">
    <property type="entry name" value="Laccase 2"/>
    <property type="match status" value="1"/>
</dbReference>
<dbReference type="PROSITE" id="PS00080">
    <property type="entry name" value="MULTICOPPER_OXIDASE2"/>
    <property type="match status" value="1"/>
</dbReference>
<dbReference type="GO" id="GO:0005507">
    <property type="term" value="F:copper ion binding"/>
    <property type="evidence" value="ECO:0007669"/>
    <property type="project" value="InterPro"/>
</dbReference>
<dbReference type="InterPro" id="IPR045087">
    <property type="entry name" value="Cu-oxidase_fam"/>
</dbReference>
<feature type="domain" description="Plastocyanin-like" evidence="7">
    <location>
        <begin position="455"/>
        <end position="571"/>
    </location>
</feature>
<gene>
    <name evidence="9" type="ORF">PDIGIT_LOCUS7493</name>
</gene>
<accession>A0A9W4UDK3</accession>
<dbReference type="Pfam" id="PF07732">
    <property type="entry name" value="Cu-oxidase_3"/>
    <property type="match status" value="1"/>
</dbReference>
<evidence type="ECO:0000256" key="3">
    <source>
        <dbReference type="ARBA" id="ARBA00023002"/>
    </source>
</evidence>
<dbReference type="Pfam" id="PF00394">
    <property type="entry name" value="Cu-oxidase"/>
    <property type="match status" value="1"/>
</dbReference>
<dbReference type="Pfam" id="PF07731">
    <property type="entry name" value="Cu-oxidase_2"/>
    <property type="match status" value="1"/>
</dbReference>
<reference evidence="9" key="1">
    <citation type="submission" date="2023-01" db="EMBL/GenBank/DDBJ databases">
        <authorList>
            <person name="Van Ghelder C."/>
            <person name="Rancurel C."/>
        </authorList>
    </citation>
    <scope>NUCLEOTIDE SEQUENCE</scope>
    <source>
        <strain evidence="9">CNCM I-4278</strain>
    </source>
</reference>
<keyword evidence="3" id="KW-0560">Oxidoreductase</keyword>
<feature type="domain" description="Plastocyanin-like" evidence="6">
    <location>
        <begin position="222"/>
        <end position="350"/>
    </location>
</feature>
<evidence type="ECO:0000256" key="2">
    <source>
        <dbReference type="ARBA" id="ARBA00022723"/>
    </source>
</evidence>
<organism evidence="9 10">
    <name type="scientific">Periconia digitata</name>
    <dbReference type="NCBI Taxonomy" id="1303443"/>
    <lineage>
        <taxon>Eukaryota</taxon>
        <taxon>Fungi</taxon>
        <taxon>Dikarya</taxon>
        <taxon>Ascomycota</taxon>
        <taxon>Pezizomycotina</taxon>
        <taxon>Dothideomycetes</taxon>
        <taxon>Pleosporomycetidae</taxon>
        <taxon>Pleosporales</taxon>
        <taxon>Massarineae</taxon>
        <taxon>Periconiaceae</taxon>
        <taxon>Periconia</taxon>
    </lineage>
</organism>
<dbReference type="InterPro" id="IPR011706">
    <property type="entry name" value="Cu-oxidase_C"/>
</dbReference>
<keyword evidence="2" id="KW-0479">Metal-binding</keyword>